<dbReference type="Pfam" id="PF18759">
    <property type="entry name" value="Plavaka"/>
    <property type="match status" value="1"/>
</dbReference>
<keyword evidence="3" id="KW-1185">Reference proteome</keyword>
<feature type="compositionally biased region" description="Basic and acidic residues" evidence="1">
    <location>
        <begin position="580"/>
        <end position="589"/>
    </location>
</feature>
<accession>A0A0C3E0A4</accession>
<dbReference type="InParanoid" id="A0A0C3E0A4"/>
<evidence type="ECO:0000313" key="2">
    <source>
        <dbReference type="EMBL" id="KIM61924.1"/>
    </source>
</evidence>
<protein>
    <submittedName>
        <fullName evidence="2">Uncharacterized protein</fullName>
    </submittedName>
</protein>
<name>A0A0C3E0A4_9AGAM</name>
<evidence type="ECO:0000256" key="1">
    <source>
        <dbReference type="SAM" id="MobiDB-lite"/>
    </source>
</evidence>
<gene>
    <name evidence="2" type="ORF">SCLCIDRAFT_25399</name>
</gene>
<feature type="region of interest" description="Disordered" evidence="1">
    <location>
        <begin position="1"/>
        <end position="27"/>
    </location>
</feature>
<dbReference type="InterPro" id="IPR041078">
    <property type="entry name" value="Plavaka"/>
</dbReference>
<dbReference type="OrthoDB" id="3232986at2759"/>
<reference evidence="2 3" key="1">
    <citation type="submission" date="2014-04" db="EMBL/GenBank/DDBJ databases">
        <authorList>
            <consortium name="DOE Joint Genome Institute"/>
            <person name="Kuo A."/>
            <person name="Kohler A."/>
            <person name="Nagy L.G."/>
            <person name="Floudas D."/>
            <person name="Copeland A."/>
            <person name="Barry K.W."/>
            <person name="Cichocki N."/>
            <person name="Veneault-Fourrey C."/>
            <person name="LaButti K."/>
            <person name="Lindquist E.A."/>
            <person name="Lipzen A."/>
            <person name="Lundell T."/>
            <person name="Morin E."/>
            <person name="Murat C."/>
            <person name="Sun H."/>
            <person name="Tunlid A."/>
            <person name="Henrissat B."/>
            <person name="Grigoriev I.V."/>
            <person name="Hibbett D.S."/>
            <person name="Martin F."/>
            <person name="Nordberg H.P."/>
            <person name="Cantor M.N."/>
            <person name="Hua S.X."/>
        </authorList>
    </citation>
    <scope>NUCLEOTIDE SEQUENCE [LARGE SCALE GENOMIC DNA]</scope>
    <source>
        <strain evidence="2 3">Foug A</strain>
    </source>
</reference>
<dbReference type="AlphaFoldDB" id="A0A0C3E0A4"/>
<dbReference type="EMBL" id="KN822046">
    <property type="protein sequence ID" value="KIM61924.1"/>
    <property type="molecule type" value="Genomic_DNA"/>
</dbReference>
<sequence length="623" mass="70187">MQEPDYFFDEGGRWTPPSNQDDNHGDSAAFGAMADSSKFTEWYTDQYAEERKTNLYFPFASHEEWQFASWLLHSRLSLVAINTLLSLDLFKWIPLSFHTGKELRSRAEALPSGPTWVCEPVVPEAPMKHPLHLFYRDPLDCLQSLLSNPLLALHISFVPHKIWMSAAKICWIYDEWLSGDRAWKIQDVLPTGATVLGVILSLDKMNISVITSNHMAHPVLISLANINASICSKNSLHGYLLLALLPIAKFIHKDSHIHGLLQDRLTHDVLTKLLSPLRTAATVGIMMSDPIGNLCYCYTPIAAWIADTPEESLIATTSPKVSPITVAFSKQFGNPFRHPAHMAAITLAAIQAACTEHSPSDYKAFLKVCRRLGLNGIIEPFWKPHPLSDPSEFINPEIDFRFSVLQTAVGYRAFTEGISKLKQVTGQDHHAIQHYIIGVIAGRVPRQFLVTIHTLLDFRYLAQAPCFTDNSLGDLEKSLQEFHDNKDAIVHVGAWKDSWSIPKLELLQSIVPSIRLSGMLMQWSADVTEHAHIQEIKVPARAGNNQNYYSQITRYLDRLEKCFQFDLATHLHSQGSQANQREDGDKVFEQDDEHESYPEDPSVADHMAAFRPISNYFAMADAL</sequence>
<feature type="region of interest" description="Disordered" evidence="1">
    <location>
        <begin position="573"/>
        <end position="601"/>
    </location>
</feature>
<evidence type="ECO:0000313" key="3">
    <source>
        <dbReference type="Proteomes" id="UP000053989"/>
    </source>
</evidence>
<proteinExistence type="predicted"/>
<dbReference type="HOGENOM" id="CLU_006344_10_2_1"/>
<organism evidence="2 3">
    <name type="scientific">Scleroderma citrinum Foug A</name>
    <dbReference type="NCBI Taxonomy" id="1036808"/>
    <lineage>
        <taxon>Eukaryota</taxon>
        <taxon>Fungi</taxon>
        <taxon>Dikarya</taxon>
        <taxon>Basidiomycota</taxon>
        <taxon>Agaricomycotina</taxon>
        <taxon>Agaricomycetes</taxon>
        <taxon>Agaricomycetidae</taxon>
        <taxon>Boletales</taxon>
        <taxon>Sclerodermatineae</taxon>
        <taxon>Sclerodermataceae</taxon>
        <taxon>Scleroderma</taxon>
    </lineage>
</organism>
<dbReference type="Proteomes" id="UP000053989">
    <property type="component" value="Unassembled WGS sequence"/>
</dbReference>
<reference evidence="3" key="2">
    <citation type="submission" date="2015-01" db="EMBL/GenBank/DDBJ databases">
        <title>Evolutionary Origins and Diversification of the Mycorrhizal Mutualists.</title>
        <authorList>
            <consortium name="DOE Joint Genome Institute"/>
            <consortium name="Mycorrhizal Genomics Consortium"/>
            <person name="Kohler A."/>
            <person name="Kuo A."/>
            <person name="Nagy L.G."/>
            <person name="Floudas D."/>
            <person name="Copeland A."/>
            <person name="Barry K.W."/>
            <person name="Cichocki N."/>
            <person name="Veneault-Fourrey C."/>
            <person name="LaButti K."/>
            <person name="Lindquist E.A."/>
            <person name="Lipzen A."/>
            <person name="Lundell T."/>
            <person name="Morin E."/>
            <person name="Murat C."/>
            <person name="Riley R."/>
            <person name="Ohm R."/>
            <person name="Sun H."/>
            <person name="Tunlid A."/>
            <person name="Henrissat B."/>
            <person name="Grigoriev I.V."/>
            <person name="Hibbett D.S."/>
            <person name="Martin F."/>
        </authorList>
    </citation>
    <scope>NUCLEOTIDE SEQUENCE [LARGE SCALE GENOMIC DNA]</scope>
    <source>
        <strain evidence="3">Foug A</strain>
    </source>
</reference>